<sequence>MASEVADKAFWPPIATIFDFTLKFEEYIFTIAPSSIAIVIFACMLFHYMRKRTIVGNGKILWLKLVSAIILVVIEISSLAIRSSILGFRTTASIPAASLDFVAALALTLLIFVEHRRALRESAFLGLYLSVTVLLEIAKCRSYFRRTGLEALGGLAAAAAVFRLAIVLLQEIPRTNHIIEDETRRLTGKEAAAGFWTRSLFLWLNPLIWKGYRGTINIEDISEIGAEFSSRTLFKQFHPRWLTRDKLATLCLARALLSQMWIYLLWCFIARLAFTGCSFALPFILLRLTDVISENDPESPDVRDSLIGATVLALIGIGLSRGAYQQLNNRLTTRVRGILVTEMLDKCHRISQSEAKKSAAMTLMSTDMENIAADIGALYRIPISILEIGLSTYFLSFFVGRGCFVVLFPLAFSTLFGLYLGTKSGKALATWNGKIQARVAETSKVISQLRVIKMLGLGPTATSYLQRLRGIDIEYSKKYRLFTAILMGSAILTALLPQLLIVAVGLFWTSFDGITLPKTLPVERIFPCLSIVALSQNPLSDLLKAYASLSQLFACVGRVQSYLCLPESKDPRTHGQQGRTKEKASPSDEAKEDCQEYAIRFSNASIAPEGAEEPILRKIDFGIPKSTITATVGASGSGKSTLLQSMLGEAALFNGSICVEEKIIGFADQTPWILNVSIRENIIGNLPFDQQRYNKVVRACLLEEDFEHLPDGDGYVAGTNGMGLSGGQKHRIAAARAAYCEAALVVLDDIFSALDRKTAVAVLSRLCGEDGILRKAGTTVVLSTYLPECLDIADQILILDGEGAVTLEANSHSAALRSKIEDLDAHVPATAEKATTEIPPLKPKKGISDSELELLNSRRRQDMSLYALFINSIGKRFFWPWILVVICVPLGESMTGVYMRVWVANAASNPLYYIGYAGIAFGGTLASIFSFILLFRVLAPRSAAGLHEQLADTVMRSKISYFSSADSGFILNRFSQDMTLVSQTLPQSFFSFVYMLFHILIMFGIILAGATYSTAILPFMFIFIWFLQYFYLRTSRQMRHLDLEYKTPLYTHFAETASGLRHIRAFGREQANFERSLRLLDVSQKPFYAMSAIQRWLSFYLDMFACTIGTTVTAFAVKFSRTTSAPALGLSFLNLVWFGLALGFFIQAWVGLETSVGALSRLREFLDHTPVESRIPAKDLPPNWPQDGNVAFKNVTARYSDDTPNSLKDVSFDVAPGSKVGVTGRTGSGKSSLLLTLLGFLEYSGTIEIDDVDISTIPLDDLRAHISTVAQENLDFGGSIRSSLLPFSLGRAEAARNTEEEDAEIQTVLERLNVWEAIMKQGGLDAQMDKVGLSHGQLQLLSIARAILHQRKTKGKLVLVDEATSHVDMKSDADAQKFFKEAFAGCTIVMIAHRLETIEDADIFIDLSHGVAEVTRK</sequence>
<evidence type="ECO:0000313" key="2">
    <source>
        <dbReference type="Proteomes" id="UP001148737"/>
    </source>
</evidence>
<gene>
    <name evidence="1" type="ORF">NLG97_g1148</name>
</gene>
<evidence type="ECO:0000313" key="1">
    <source>
        <dbReference type="EMBL" id="KAJ3498397.1"/>
    </source>
</evidence>
<keyword evidence="2" id="KW-1185">Reference proteome</keyword>
<protein>
    <submittedName>
        <fullName evidence="1">Uncharacterized protein</fullName>
    </submittedName>
</protein>
<dbReference type="EMBL" id="JANAKD010000052">
    <property type="protein sequence ID" value="KAJ3498397.1"/>
    <property type="molecule type" value="Genomic_DNA"/>
</dbReference>
<dbReference type="Proteomes" id="UP001148737">
    <property type="component" value="Unassembled WGS sequence"/>
</dbReference>
<organism evidence="1 2">
    <name type="scientific">Lecanicillium saksenae</name>
    <dbReference type="NCBI Taxonomy" id="468837"/>
    <lineage>
        <taxon>Eukaryota</taxon>
        <taxon>Fungi</taxon>
        <taxon>Dikarya</taxon>
        <taxon>Ascomycota</taxon>
        <taxon>Pezizomycotina</taxon>
        <taxon>Sordariomycetes</taxon>
        <taxon>Hypocreomycetidae</taxon>
        <taxon>Hypocreales</taxon>
        <taxon>Cordycipitaceae</taxon>
        <taxon>Lecanicillium</taxon>
    </lineage>
</organism>
<reference evidence="1" key="1">
    <citation type="submission" date="2022-07" db="EMBL/GenBank/DDBJ databases">
        <title>Genome Sequence of Lecanicillium saksenae.</title>
        <authorList>
            <person name="Buettner E."/>
        </authorList>
    </citation>
    <scope>NUCLEOTIDE SEQUENCE</scope>
    <source>
        <strain evidence="1">VT-O1</strain>
    </source>
</reference>
<proteinExistence type="predicted"/>
<comment type="caution">
    <text evidence="1">The sequence shown here is derived from an EMBL/GenBank/DDBJ whole genome shotgun (WGS) entry which is preliminary data.</text>
</comment>
<accession>A0ACC1R6I0</accession>
<name>A0ACC1R6I0_9HYPO</name>